<evidence type="ECO:0000313" key="1">
    <source>
        <dbReference type="EMBL" id="CAB3397261.1"/>
    </source>
</evidence>
<evidence type="ECO:0000313" key="2">
    <source>
        <dbReference type="Proteomes" id="UP000494206"/>
    </source>
</evidence>
<proteinExistence type="predicted"/>
<keyword evidence="2" id="KW-1185">Reference proteome</keyword>
<gene>
    <name evidence="1" type="ORF">CBOVIS_LOCUS700</name>
</gene>
<dbReference type="SUPFAM" id="SSF53756">
    <property type="entry name" value="UDP-Glycosyltransferase/glycogen phosphorylase"/>
    <property type="match status" value="1"/>
</dbReference>
<dbReference type="OrthoDB" id="5835829at2759"/>
<accession>A0A8S1EHT0</accession>
<comment type="caution">
    <text evidence="1">The sequence shown here is derived from an EMBL/GenBank/DDBJ whole genome shotgun (WGS) entry which is preliminary data.</text>
</comment>
<protein>
    <submittedName>
        <fullName evidence="1">Uncharacterized protein</fullName>
    </submittedName>
</protein>
<sequence>MLATTYAVVFREEIDPNFPHTMDLAEKCPLVMVNSNELYDLPRPTLSKVVNIGGLGVGFDDAKPLTGESEKIINSGKEQSYSHSDRWLLPTKCPNCGKAPFWKHLLNLQTIDLR</sequence>
<dbReference type="EMBL" id="CADEPM010000001">
    <property type="protein sequence ID" value="CAB3397261.1"/>
    <property type="molecule type" value="Genomic_DNA"/>
</dbReference>
<name>A0A8S1EHT0_9PELO</name>
<dbReference type="Proteomes" id="UP000494206">
    <property type="component" value="Unassembled WGS sequence"/>
</dbReference>
<dbReference type="AlphaFoldDB" id="A0A8S1EHT0"/>
<organism evidence="1 2">
    <name type="scientific">Caenorhabditis bovis</name>
    <dbReference type="NCBI Taxonomy" id="2654633"/>
    <lineage>
        <taxon>Eukaryota</taxon>
        <taxon>Metazoa</taxon>
        <taxon>Ecdysozoa</taxon>
        <taxon>Nematoda</taxon>
        <taxon>Chromadorea</taxon>
        <taxon>Rhabditida</taxon>
        <taxon>Rhabditina</taxon>
        <taxon>Rhabditomorpha</taxon>
        <taxon>Rhabditoidea</taxon>
        <taxon>Rhabditidae</taxon>
        <taxon>Peloderinae</taxon>
        <taxon>Caenorhabditis</taxon>
    </lineage>
</organism>
<reference evidence="1 2" key="1">
    <citation type="submission" date="2020-04" db="EMBL/GenBank/DDBJ databases">
        <authorList>
            <person name="Laetsch R D."/>
            <person name="Stevens L."/>
            <person name="Kumar S."/>
            <person name="Blaxter L. M."/>
        </authorList>
    </citation>
    <scope>NUCLEOTIDE SEQUENCE [LARGE SCALE GENOMIC DNA]</scope>
</reference>